<comment type="caution">
    <text evidence="7">The sequence shown here is derived from an EMBL/GenBank/DDBJ whole genome shotgun (WGS) entry which is preliminary data.</text>
</comment>
<dbReference type="InterPro" id="IPR029060">
    <property type="entry name" value="PIN-like_dom_sf"/>
</dbReference>
<dbReference type="SUPFAM" id="SSF88723">
    <property type="entry name" value="PIN domain-like"/>
    <property type="match status" value="1"/>
</dbReference>
<dbReference type="InterPro" id="IPR022907">
    <property type="entry name" value="VapC_family"/>
</dbReference>
<evidence type="ECO:0000313" key="8">
    <source>
        <dbReference type="Proteomes" id="UP001375743"/>
    </source>
</evidence>
<accession>A0ABU8XPD8</accession>
<proteinExistence type="inferred from homology"/>
<comment type="similarity">
    <text evidence="5">Belongs to the PINc/VapC protein family.</text>
</comment>
<evidence type="ECO:0000256" key="5">
    <source>
        <dbReference type="HAMAP-Rule" id="MF_00265"/>
    </source>
</evidence>
<protein>
    <recommendedName>
        <fullName evidence="5">Ribonuclease VapC</fullName>
        <shortName evidence="5">RNase VapC</shortName>
        <ecNumber evidence="5">3.1.-.-</ecNumber>
    </recommendedName>
    <alternativeName>
        <fullName evidence="5">Toxin VapC</fullName>
    </alternativeName>
</protein>
<dbReference type="EMBL" id="JBBLZC010000006">
    <property type="protein sequence ID" value="MEK0083077.1"/>
    <property type="molecule type" value="Genomic_DNA"/>
</dbReference>
<dbReference type="Gene3D" id="3.40.50.1010">
    <property type="entry name" value="5'-nuclease"/>
    <property type="match status" value="1"/>
</dbReference>
<keyword evidence="1 5" id="KW-1277">Toxin-antitoxin system</keyword>
<dbReference type="Proteomes" id="UP001375743">
    <property type="component" value="Unassembled WGS sequence"/>
</dbReference>
<sequence>MIGLGTNVLLRAFTDESDPHAPRARRLLEQLAESGETVHVNHIVLCEFAWVLQRSKRLSRAKVAELIELLLCARALHIHEQDAVEEALRTYRASRTDFPDCLIGVLNRRAGCATTYSFDRRAAETADFSPVP</sequence>
<evidence type="ECO:0000313" key="7">
    <source>
        <dbReference type="EMBL" id="MEK0083077.1"/>
    </source>
</evidence>
<dbReference type="CDD" id="cd18683">
    <property type="entry name" value="PIN_VapC-like"/>
    <property type="match status" value="1"/>
</dbReference>
<dbReference type="Pfam" id="PF01850">
    <property type="entry name" value="PIN"/>
    <property type="match status" value="1"/>
</dbReference>
<feature type="domain" description="PIN" evidence="6">
    <location>
        <begin position="6"/>
        <end position="126"/>
    </location>
</feature>
<evidence type="ECO:0000256" key="2">
    <source>
        <dbReference type="ARBA" id="ARBA00022722"/>
    </source>
</evidence>
<keyword evidence="2 5" id="KW-0540">Nuclease</keyword>
<keyword evidence="5" id="KW-0800">Toxin</keyword>
<feature type="binding site" evidence="5">
    <location>
        <position position="100"/>
    </location>
    <ligand>
        <name>Mg(2+)</name>
        <dbReference type="ChEBI" id="CHEBI:18420"/>
    </ligand>
</feature>
<evidence type="ECO:0000256" key="3">
    <source>
        <dbReference type="ARBA" id="ARBA00022723"/>
    </source>
</evidence>
<dbReference type="InterPro" id="IPR002716">
    <property type="entry name" value="PIN_dom"/>
</dbReference>
<dbReference type="HAMAP" id="MF_00265">
    <property type="entry name" value="VapC_Nob1"/>
    <property type="match status" value="1"/>
</dbReference>
<comment type="caution">
    <text evidence="5">Lacks conserved residue(s) required for the propagation of feature annotation.</text>
</comment>
<keyword evidence="5" id="KW-0460">Magnesium</keyword>
<organism evidence="7 8">
    <name type="scientific">Benzoatithermus flavus</name>
    <dbReference type="NCBI Taxonomy" id="3108223"/>
    <lineage>
        <taxon>Bacteria</taxon>
        <taxon>Pseudomonadati</taxon>
        <taxon>Pseudomonadota</taxon>
        <taxon>Alphaproteobacteria</taxon>
        <taxon>Geminicoccales</taxon>
        <taxon>Geminicoccaceae</taxon>
        <taxon>Benzoatithermus</taxon>
    </lineage>
</organism>
<reference evidence="7 8" key="1">
    <citation type="submission" date="2024-01" db="EMBL/GenBank/DDBJ databases">
        <title>Multi-omics insights into the function and evolution of sodium benzoate biodegradation pathways in Benzoatithermus flavus gen. nov., sp. nov. from hot spring.</title>
        <authorList>
            <person name="Hu C.-J."/>
            <person name="Li W.-J."/>
        </authorList>
    </citation>
    <scope>NUCLEOTIDE SEQUENCE [LARGE SCALE GENOMIC DNA]</scope>
    <source>
        <strain evidence="7 8">SYSU G07066</strain>
    </source>
</reference>
<evidence type="ECO:0000259" key="6">
    <source>
        <dbReference type="Pfam" id="PF01850"/>
    </source>
</evidence>
<keyword evidence="3 5" id="KW-0479">Metal-binding</keyword>
<dbReference type="RefSeq" id="WP_418158924.1">
    <property type="nucleotide sequence ID" value="NZ_JBBLZC010000006.1"/>
</dbReference>
<name>A0ABU8XPD8_9PROT</name>
<dbReference type="EC" id="3.1.-.-" evidence="5"/>
<keyword evidence="4 5" id="KW-0378">Hydrolase</keyword>
<comment type="function">
    <text evidence="5">Toxic component of a toxin-antitoxin (TA) system. An RNase.</text>
</comment>
<comment type="cofactor">
    <cofactor evidence="5">
        <name>Mg(2+)</name>
        <dbReference type="ChEBI" id="CHEBI:18420"/>
    </cofactor>
</comment>
<dbReference type="PANTHER" id="PTHR39664:SF2">
    <property type="entry name" value="NUCLEIC ACID-BINDING PROTEIN, CONTAINING PIN DOMAIN-RELATED"/>
    <property type="match status" value="1"/>
</dbReference>
<gene>
    <name evidence="5" type="primary">vapC</name>
    <name evidence="7" type="ORF">U1T56_07935</name>
</gene>
<evidence type="ECO:0000256" key="1">
    <source>
        <dbReference type="ARBA" id="ARBA00022649"/>
    </source>
</evidence>
<keyword evidence="8" id="KW-1185">Reference proteome</keyword>
<dbReference type="PANTHER" id="PTHR39664">
    <property type="match status" value="1"/>
</dbReference>
<evidence type="ECO:0000256" key="4">
    <source>
        <dbReference type="ARBA" id="ARBA00022801"/>
    </source>
</evidence>